<evidence type="ECO:0000259" key="2">
    <source>
        <dbReference type="Pfam" id="PF07811"/>
    </source>
</evidence>
<evidence type="ECO:0000313" key="3">
    <source>
        <dbReference type="EMBL" id="MCQ4084395.1"/>
    </source>
</evidence>
<evidence type="ECO:0000256" key="1">
    <source>
        <dbReference type="SAM" id="Phobius"/>
    </source>
</evidence>
<name>A0ABT1Q6E4_9ACTN</name>
<keyword evidence="1" id="KW-0472">Membrane</keyword>
<proteinExistence type="predicted"/>
<feature type="transmembrane region" description="Helical" evidence="1">
    <location>
        <begin position="31"/>
        <end position="53"/>
    </location>
</feature>
<dbReference type="InterPro" id="IPR012495">
    <property type="entry name" value="TadE-like_dom"/>
</dbReference>
<feature type="domain" description="TadE-like" evidence="2">
    <location>
        <begin position="27"/>
        <end position="67"/>
    </location>
</feature>
<accession>A0ABT1Q6E4</accession>
<organism evidence="3 4">
    <name type="scientific">Streptomyces humicola</name>
    <dbReference type="NCBI Taxonomy" id="2953240"/>
    <lineage>
        <taxon>Bacteria</taxon>
        <taxon>Bacillati</taxon>
        <taxon>Actinomycetota</taxon>
        <taxon>Actinomycetes</taxon>
        <taxon>Kitasatosporales</taxon>
        <taxon>Streptomycetaceae</taxon>
        <taxon>Streptomyces</taxon>
    </lineage>
</organism>
<evidence type="ECO:0000313" key="4">
    <source>
        <dbReference type="Proteomes" id="UP001057702"/>
    </source>
</evidence>
<comment type="caution">
    <text evidence="3">The sequence shown here is derived from an EMBL/GenBank/DDBJ whole genome shotgun (WGS) entry which is preliminary data.</text>
</comment>
<sequence>MHRKAAHCRVPALALLRRCRTAGKDAGASATETVIVTPLLLVLLLLIVQFALVEHAQHIAQTAAARALAAARAQDSNAAAGRAQAARTLTAIGHGVLLAPTVTVQRSARTAKAVVRGRVEALIPGLQLDVSAHAAGAVDRWTPAGRQG</sequence>
<dbReference type="Pfam" id="PF07811">
    <property type="entry name" value="TadE"/>
    <property type="match status" value="1"/>
</dbReference>
<dbReference type="EMBL" id="JANFNG010000034">
    <property type="protein sequence ID" value="MCQ4084395.1"/>
    <property type="molecule type" value="Genomic_DNA"/>
</dbReference>
<protein>
    <submittedName>
        <fullName evidence="3">Pilus assembly protein</fullName>
    </submittedName>
</protein>
<dbReference type="RefSeq" id="WP_255923459.1">
    <property type="nucleotide sequence ID" value="NZ_JANFNG010000034.1"/>
</dbReference>
<keyword evidence="4" id="KW-1185">Reference proteome</keyword>
<reference evidence="3" key="1">
    <citation type="submission" date="2022-06" db="EMBL/GenBank/DDBJ databases">
        <title>Draft genome sequence of Streptomyces sp. RB6PN25 isolated from peat swamp forest in Thailand.</title>
        <authorList>
            <person name="Duangmal K."/>
            <person name="Klaysubun C."/>
        </authorList>
    </citation>
    <scope>NUCLEOTIDE SEQUENCE</scope>
    <source>
        <strain evidence="3">RB6PN25</strain>
    </source>
</reference>
<keyword evidence="1" id="KW-1133">Transmembrane helix</keyword>
<dbReference type="Proteomes" id="UP001057702">
    <property type="component" value="Unassembled WGS sequence"/>
</dbReference>
<keyword evidence="1" id="KW-0812">Transmembrane</keyword>
<gene>
    <name evidence="3" type="ORF">NGB36_28390</name>
</gene>